<keyword evidence="6" id="KW-0460">Magnesium</keyword>
<dbReference type="EC" id="2.7.4.1" evidence="6 7"/>
<evidence type="ECO:0000256" key="1">
    <source>
        <dbReference type="ARBA" id="ARBA00022553"/>
    </source>
</evidence>
<keyword evidence="8" id="KW-0175">Coiled coil</keyword>
<dbReference type="SUPFAM" id="SSF143724">
    <property type="entry name" value="PHP14-like"/>
    <property type="match status" value="1"/>
</dbReference>
<dbReference type="SUPFAM" id="SSF140356">
    <property type="entry name" value="PPK N-terminal domain-like"/>
    <property type="match status" value="1"/>
</dbReference>
<evidence type="ECO:0000256" key="4">
    <source>
        <dbReference type="ARBA" id="ARBA00022777"/>
    </source>
</evidence>
<feature type="binding site" evidence="6">
    <location>
        <position position="394"/>
    </location>
    <ligand>
        <name>Mg(2+)</name>
        <dbReference type="ChEBI" id="CHEBI:18420"/>
    </ligand>
</feature>
<gene>
    <name evidence="14" type="primary">ppk1</name>
    <name evidence="6" type="synonym">ppk</name>
    <name evidence="14" type="ORF">GXM19_01000</name>
</gene>
<dbReference type="PANTHER" id="PTHR30218">
    <property type="entry name" value="POLYPHOSPHATE KINASE"/>
    <property type="match status" value="1"/>
</dbReference>
<dbReference type="InterPro" id="IPR025200">
    <property type="entry name" value="PPK_C_dom2"/>
</dbReference>
<feature type="binding site" evidence="6">
    <location>
        <position position="583"/>
    </location>
    <ligand>
        <name>ATP</name>
        <dbReference type="ChEBI" id="CHEBI:30616"/>
    </ligand>
</feature>
<feature type="binding site" evidence="6">
    <location>
        <position position="62"/>
    </location>
    <ligand>
        <name>ATP</name>
        <dbReference type="ChEBI" id="CHEBI:30616"/>
    </ligand>
</feature>
<dbReference type="PANTHER" id="PTHR30218:SF0">
    <property type="entry name" value="POLYPHOSPHATE KINASE"/>
    <property type="match status" value="1"/>
</dbReference>
<keyword evidence="3 6" id="KW-0547">Nucleotide-binding</keyword>
<dbReference type="NCBIfam" id="NF003917">
    <property type="entry name" value="PRK05443.1-1"/>
    <property type="match status" value="1"/>
</dbReference>
<protein>
    <recommendedName>
        <fullName evidence="6 7">Polyphosphate kinase</fullName>
        <ecNumber evidence="6 7">2.7.4.1</ecNumber>
    </recommendedName>
    <alternativeName>
        <fullName evidence="6">ATP-polyphosphate phosphotransferase</fullName>
    </alternativeName>
    <alternativeName>
        <fullName evidence="6">Polyphosphoric acid kinase</fullName>
    </alternativeName>
</protein>
<feature type="region of interest" description="Disordered" evidence="9">
    <location>
        <begin position="728"/>
        <end position="836"/>
    </location>
</feature>
<dbReference type="GO" id="GO:0005524">
    <property type="term" value="F:ATP binding"/>
    <property type="evidence" value="ECO:0007669"/>
    <property type="project" value="UniProtKB-KW"/>
</dbReference>
<evidence type="ECO:0000256" key="2">
    <source>
        <dbReference type="ARBA" id="ARBA00022679"/>
    </source>
</evidence>
<feature type="domain" description="Polyphosphate kinase C-terminal" evidence="13">
    <location>
        <begin position="351"/>
        <end position="511"/>
    </location>
</feature>
<evidence type="ECO:0000256" key="3">
    <source>
        <dbReference type="ARBA" id="ARBA00022741"/>
    </source>
</evidence>
<evidence type="ECO:0000259" key="13">
    <source>
        <dbReference type="Pfam" id="PF17941"/>
    </source>
</evidence>
<dbReference type="GO" id="GO:0046872">
    <property type="term" value="F:metal ion binding"/>
    <property type="evidence" value="ECO:0007669"/>
    <property type="project" value="UniProtKB-KW"/>
</dbReference>
<dbReference type="Pfam" id="PF02503">
    <property type="entry name" value="PP_kinase"/>
    <property type="match status" value="1"/>
</dbReference>
<feature type="binding site" evidence="6">
    <location>
        <position position="487"/>
    </location>
    <ligand>
        <name>ATP</name>
        <dbReference type="ChEBI" id="CHEBI:30616"/>
    </ligand>
</feature>
<dbReference type="EMBL" id="CP048433">
    <property type="protein sequence ID" value="QIA32975.1"/>
    <property type="molecule type" value="Genomic_DNA"/>
</dbReference>
<dbReference type="AlphaFoldDB" id="A0A858B346"/>
<accession>A0A858B346</accession>
<comment type="similarity">
    <text evidence="6 7">Belongs to the polyphosphate kinase 1 (PPK1) family.</text>
</comment>
<dbReference type="SUPFAM" id="SSF56024">
    <property type="entry name" value="Phospholipase D/nuclease"/>
    <property type="match status" value="2"/>
</dbReference>
<dbReference type="InterPro" id="IPR003414">
    <property type="entry name" value="PP_kinase"/>
</dbReference>
<reference evidence="14 15" key="1">
    <citation type="submission" date="2020-01" db="EMBL/GenBank/DDBJ databases">
        <title>Complete genome sequence of Collinsella aerofaciens JCM 10188(T).</title>
        <authorList>
            <person name="Tourlousse D.M."/>
            <person name="Sakamoto M."/>
            <person name="Miura T."/>
            <person name="Narita K."/>
            <person name="Ohashi A."/>
            <person name="Uchino Y."/>
            <person name="Yamazoe A."/>
            <person name="Kameyama K."/>
            <person name="Terauchi J."/>
            <person name="Ohkuma M."/>
            <person name="Kawasaki H."/>
            <person name="Sekiguchi Y."/>
        </authorList>
    </citation>
    <scope>NUCLEOTIDE SEQUENCE [LARGE SCALE GENOMIC DNA]</scope>
    <source>
        <strain evidence="14 15">JCM 10188</strain>
    </source>
</reference>
<dbReference type="CDD" id="cd09166">
    <property type="entry name" value="PLDc_PPK1_C1_unchar"/>
    <property type="match status" value="1"/>
</dbReference>
<dbReference type="InterPro" id="IPR036832">
    <property type="entry name" value="PPK_N_dom_sf"/>
</dbReference>
<keyword evidence="1 6" id="KW-0597">Phosphoprotein</keyword>
<name>A0A858B346_COLAA</name>
<dbReference type="NCBIfam" id="TIGR03705">
    <property type="entry name" value="poly_P_kin"/>
    <property type="match status" value="1"/>
</dbReference>
<dbReference type="GeneID" id="92848983"/>
<dbReference type="Pfam" id="PF13089">
    <property type="entry name" value="PP_kinase_N"/>
    <property type="match status" value="1"/>
</dbReference>
<evidence type="ECO:0000256" key="9">
    <source>
        <dbReference type="SAM" id="MobiDB-lite"/>
    </source>
</evidence>
<feature type="compositionally biased region" description="Low complexity" evidence="9">
    <location>
        <begin position="732"/>
        <end position="752"/>
    </location>
</feature>
<feature type="compositionally biased region" description="Basic and acidic residues" evidence="9">
    <location>
        <begin position="816"/>
        <end position="832"/>
    </location>
</feature>
<keyword evidence="4 6" id="KW-0418">Kinase</keyword>
<comment type="cofactor">
    <cofactor evidence="6">
        <name>Mg(2+)</name>
        <dbReference type="ChEBI" id="CHEBI:18420"/>
    </cofactor>
</comment>
<feature type="binding site" evidence="6">
    <location>
        <position position="424"/>
    </location>
    <ligand>
        <name>Mg(2+)</name>
        <dbReference type="ChEBI" id="CHEBI:18420"/>
    </ligand>
</feature>
<keyword evidence="2 6" id="KW-0808">Transferase</keyword>
<dbReference type="Gene3D" id="1.20.58.310">
    <property type="entry name" value="Polyphosphate kinase N-terminal domain"/>
    <property type="match status" value="1"/>
</dbReference>
<dbReference type="CDD" id="cd09169">
    <property type="entry name" value="PLDc_PPK1_C2_unchar"/>
    <property type="match status" value="1"/>
</dbReference>
<dbReference type="Gene3D" id="3.30.1840.10">
    <property type="entry name" value="Polyphosphate kinase middle domain"/>
    <property type="match status" value="1"/>
</dbReference>
<keyword evidence="6" id="KW-0479">Metal-binding</keyword>
<feature type="domain" description="Polyphosphate kinase N-terminal" evidence="11">
    <location>
        <begin position="25"/>
        <end position="128"/>
    </location>
</feature>
<proteinExistence type="inferred from homology"/>
<feature type="domain" description="Polyphosphate kinase C-terminal" evidence="12">
    <location>
        <begin position="522"/>
        <end position="693"/>
    </location>
</feature>
<dbReference type="GO" id="GO:0009358">
    <property type="term" value="C:polyphosphate kinase complex"/>
    <property type="evidence" value="ECO:0007669"/>
    <property type="project" value="InterPro"/>
</dbReference>
<evidence type="ECO:0000256" key="7">
    <source>
        <dbReference type="RuleBase" id="RU003800"/>
    </source>
</evidence>
<dbReference type="InterPro" id="IPR036830">
    <property type="entry name" value="PP_kinase_middle_dom_sf"/>
</dbReference>
<dbReference type="InterPro" id="IPR025198">
    <property type="entry name" value="PPK_N_dom"/>
</dbReference>
<dbReference type="RefSeq" id="WP_147293037.1">
    <property type="nucleotide sequence ID" value="NZ_AAVN02000001.1"/>
</dbReference>
<keyword evidence="5 6" id="KW-0067">ATP-binding</keyword>
<organism evidence="14 15">
    <name type="scientific">Collinsella aerofaciens (strain ATCC 25986 / DSM 3979 / JCM 10188 / KCTC 3647 / NCTC 11838 / VPI 1003)</name>
    <dbReference type="NCBI Taxonomy" id="411903"/>
    <lineage>
        <taxon>Bacteria</taxon>
        <taxon>Bacillati</taxon>
        <taxon>Actinomycetota</taxon>
        <taxon>Coriobacteriia</taxon>
        <taxon>Coriobacteriales</taxon>
        <taxon>Coriobacteriaceae</taxon>
        <taxon>Collinsella</taxon>
    </lineage>
</organism>
<feature type="coiled-coil region" evidence="8">
    <location>
        <begin position="697"/>
        <end position="725"/>
    </location>
</feature>
<feature type="compositionally biased region" description="Low complexity" evidence="9">
    <location>
        <begin position="759"/>
        <end position="773"/>
    </location>
</feature>
<feature type="binding site" evidence="6">
    <location>
        <position position="611"/>
    </location>
    <ligand>
        <name>ATP</name>
        <dbReference type="ChEBI" id="CHEBI:30616"/>
    </ligand>
</feature>
<dbReference type="Pfam" id="PF17941">
    <property type="entry name" value="PP_kinase_C_1"/>
    <property type="match status" value="1"/>
</dbReference>
<feature type="active site" description="Phosphohistidine intermediate" evidence="6">
    <location>
        <position position="454"/>
    </location>
</feature>
<comment type="PTM">
    <text evidence="6 7">An intermediate of this reaction is the autophosphorylated ppk in which a phosphate is covalently linked to a histidine residue through a N-P bond.</text>
</comment>
<evidence type="ECO:0000313" key="15">
    <source>
        <dbReference type="Proteomes" id="UP000464211"/>
    </source>
</evidence>
<comment type="function">
    <text evidence="6 7">Catalyzes the reversible transfer of the terminal phosphate of ATP to form a long-chain polyphosphate (polyP).</text>
</comment>
<evidence type="ECO:0000256" key="5">
    <source>
        <dbReference type="ARBA" id="ARBA00022840"/>
    </source>
</evidence>
<dbReference type="HAMAP" id="MF_00347">
    <property type="entry name" value="Polyphosphate_kinase"/>
    <property type="match status" value="1"/>
</dbReference>
<evidence type="ECO:0000256" key="6">
    <source>
        <dbReference type="HAMAP-Rule" id="MF_00347"/>
    </source>
</evidence>
<evidence type="ECO:0000256" key="8">
    <source>
        <dbReference type="SAM" id="Coils"/>
    </source>
</evidence>
<evidence type="ECO:0000259" key="11">
    <source>
        <dbReference type="Pfam" id="PF13089"/>
    </source>
</evidence>
<sequence>MPSKIEKKQAAAKLRKPPRDFSYTQNRELSWLRFDNRVLDEAFDETVPLFERLKFVSIFESNLDEFLMVRVGGLSDLAELKKQPVDNKSNMTASEQVDAVMAEMPGLLTRWESIFKSIEGKLDTLGVHRAHIDSLTPEERTFVTRYFQAYVSPVISPLVIDPRHPFPNLRNGALYLACGLDGATDEESLLGLIEIPASMNRVVEIPSPTGTYSYILLEDVILACLDSCFGSYKPLDRALIRVTRNADIDPDGEGVEEEEDYRQHMKRILKKRLRLQPVVLAVSGSLEKATLKTIRKALELSRRSVFTCDIPLDLGYVFGIEGKIPEHLRNELLFTPFRPQPNPTIDMTRSIREQVLQHDKLLFYPYEAMNPFLDLVHEAAYDPECISLRITLYRVAKQSRLCESLIDAAENGKEVTVLMELRARFDEQNNIEWAERLEEAGCTVIYGSEGFKCHSKICQLTYREGMALTRLTLLGTGNFNEKTAKLYSDFMLMTAHPGIGEDANLFFRNLSLGNLRGDYRFLGVAPVGLKPLIMRGLDREIQRALAGEPARVFFKLNSLTDREVIDKIAEASCAGVRVDMIIRGISCLKPGVPGKTENVHVRSIVGRFLEHARVYAFGVDSDMIYLSSADMMTRNTEHRVEIAFPVLDPTCRALVHEYMGMQLRDNVKARSLTSDGTWVPVERAEGEKPFNSQEALLERAYRNAEAAAQQRAQEKERVAEEAIQAEVEHGAAAKPEAVAAPPVNEPEAAAETAVEKAPEPATATPEPAAEAKPTPAPKPQPTTPEVQKVQATVIEPEPAPAPQPEPQVTKPVSETSTRRDKPAGKTKAIERHRPGRVRMGLGLIGLGLKTLITGKTK</sequence>
<dbReference type="InterPro" id="IPR041108">
    <property type="entry name" value="PP_kinase_C_1"/>
</dbReference>
<feature type="domain" description="Polyphosphate kinase middle" evidence="10">
    <location>
        <begin position="138"/>
        <end position="319"/>
    </location>
</feature>
<dbReference type="Pfam" id="PF13090">
    <property type="entry name" value="PP_kinase_C"/>
    <property type="match status" value="1"/>
</dbReference>
<comment type="catalytic activity">
    <reaction evidence="6 7">
        <text>[phosphate](n) + ATP = [phosphate](n+1) + ADP</text>
        <dbReference type="Rhea" id="RHEA:19573"/>
        <dbReference type="Rhea" id="RHEA-COMP:9859"/>
        <dbReference type="Rhea" id="RHEA-COMP:14280"/>
        <dbReference type="ChEBI" id="CHEBI:16838"/>
        <dbReference type="ChEBI" id="CHEBI:30616"/>
        <dbReference type="ChEBI" id="CHEBI:456216"/>
        <dbReference type="EC" id="2.7.4.1"/>
    </reaction>
</comment>
<evidence type="ECO:0000259" key="12">
    <source>
        <dbReference type="Pfam" id="PF13090"/>
    </source>
</evidence>
<dbReference type="Proteomes" id="UP000464211">
    <property type="component" value="Chromosome"/>
</dbReference>
<dbReference type="Gene3D" id="3.30.870.10">
    <property type="entry name" value="Endonuclease Chain A"/>
    <property type="match status" value="2"/>
</dbReference>
<dbReference type="GO" id="GO:0006799">
    <property type="term" value="P:polyphosphate biosynthetic process"/>
    <property type="evidence" value="ECO:0007669"/>
    <property type="project" value="UniProtKB-UniRule"/>
</dbReference>
<dbReference type="GO" id="GO:0008976">
    <property type="term" value="F:polyphosphate kinase activity"/>
    <property type="evidence" value="ECO:0007669"/>
    <property type="project" value="UniProtKB-UniRule"/>
</dbReference>
<dbReference type="InterPro" id="IPR024953">
    <property type="entry name" value="PP_kinase_middle"/>
</dbReference>
<evidence type="ECO:0000259" key="10">
    <source>
        <dbReference type="Pfam" id="PF02503"/>
    </source>
</evidence>
<evidence type="ECO:0000313" key="14">
    <source>
        <dbReference type="EMBL" id="QIA32975.1"/>
    </source>
</evidence>